<proteinExistence type="predicted"/>
<evidence type="ECO:0000313" key="1">
    <source>
        <dbReference type="Proteomes" id="UP000492821"/>
    </source>
</evidence>
<dbReference type="Proteomes" id="UP000492821">
    <property type="component" value="Unassembled WGS sequence"/>
</dbReference>
<name>A0A7E4ULS8_PANRE</name>
<keyword evidence="1" id="KW-1185">Reference proteome</keyword>
<protein>
    <submittedName>
        <fullName evidence="2">Ovule protein</fullName>
    </submittedName>
</protein>
<organism evidence="1 2">
    <name type="scientific">Panagrellus redivivus</name>
    <name type="common">Microworm</name>
    <dbReference type="NCBI Taxonomy" id="6233"/>
    <lineage>
        <taxon>Eukaryota</taxon>
        <taxon>Metazoa</taxon>
        <taxon>Ecdysozoa</taxon>
        <taxon>Nematoda</taxon>
        <taxon>Chromadorea</taxon>
        <taxon>Rhabditida</taxon>
        <taxon>Tylenchina</taxon>
        <taxon>Panagrolaimomorpha</taxon>
        <taxon>Panagrolaimoidea</taxon>
        <taxon>Panagrolaimidae</taxon>
        <taxon>Panagrellus</taxon>
    </lineage>
</organism>
<dbReference type="AlphaFoldDB" id="A0A7E4ULS8"/>
<evidence type="ECO:0000313" key="2">
    <source>
        <dbReference type="WBParaSite" id="Pan_g10291.t1"/>
    </source>
</evidence>
<accession>A0A7E4ULS8</accession>
<reference evidence="1" key="1">
    <citation type="journal article" date="2013" name="Genetics">
        <title>The draft genome and transcriptome of Panagrellus redivivus are shaped by the harsh demands of a free-living lifestyle.</title>
        <authorList>
            <person name="Srinivasan J."/>
            <person name="Dillman A.R."/>
            <person name="Macchietto M.G."/>
            <person name="Heikkinen L."/>
            <person name="Lakso M."/>
            <person name="Fracchia K.M."/>
            <person name="Antoshechkin I."/>
            <person name="Mortazavi A."/>
            <person name="Wong G."/>
            <person name="Sternberg P.W."/>
        </authorList>
    </citation>
    <scope>NUCLEOTIDE SEQUENCE [LARGE SCALE GENOMIC DNA]</scope>
    <source>
        <strain evidence="1">MT8872</strain>
    </source>
</reference>
<reference evidence="2" key="2">
    <citation type="submission" date="2020-10" db="UniProtKB">
        <authorList>
            <consortium name="WormBaseParasite"/>
        </authorList>
    </citation>
    <scope>IDENTIFICATION</scope>
</reference>
<sequence>MSTDLVKCSDAVNTHCQIEMDLQVDNVDVENDNANVADASDESSNSALKCTFASTMSYLMIPSGEGYIFCFLMTC</sequence>
<dbReference type="WBParaSite" id="Pan_g10291.t1">
    <property type="protein sequence ID" value="Pan_g10291.t1"/>
    <property type="gene ID" value="Pan_g10291"/>
</dbReference>